<evidence type="ECO:0000313" key="2">
    <source>
        <dbReference type="Ensembl" id="ENSMMUP00000079236.1"/>
    </source>
</evidence>
<evidence type="ECO:0000256" key="1">
    <source>
        <dbReference type="SAM" id="SignalP"/>
    </source>
</evidence>
<proteinExistence type="predicted"/>
<dbReference type="InParanoid" id="A0A5F8APC9"/>
<dbReference type="VEuPathDB" id="HostDB:ENSMMUG00000057173"/>
<keyword evidence="1" id="KW-0732">Signal</keyword>
<feature type="signal peptide" evidence="1">
    <location>
        <begin position="1"/>
        <end position="24"/>
    </location>
</feature>
<evidence type="ECO:0008006" key="4">
    <source>
        <dbReference type="Google" id="ProtNLM"/>
    </source>
</evidence>
<reference evidence="3" key="1">
    <citation type="journal article" date="2007" name="Science">
        <title>Evolutionary and biomedical insights from the rhesus macaque genome.</title>
        <authorList>
            <person name="Gibbs R.A."/>
            <person name="Rogers J."/>
            <person name="Katze M.G."/>
            <person name="Bumgarner R."/>
            <person name="Weinstock G.M."/>
            <person name="Mardis E.R."/>
            <person name="Remington K.A."/>
            <person name="Strausberg R.L."/>
            <person name="Venter J.C."/>
            <person name="Wilson R.K."/>
            <person name="Batzer M.A."/>
            <person name="Bustamante C.D."/>
            <person name="Eichler E.E."/>
            <person name="Hahn M.W."/>
            <person name="Hardison R.C."/>
            <person name="Makova K.D."/>
            <person name="Miller W."/>
            <person name="Milosavljevic A."/>
            <person name="Palermo R.E."/>
            <person name="Siepel A."/>
            <person name="Sikela J.M."/>
            <person name="Attaway T."/>
            <person name="Bell S."/>
            <person name="Bernard K.E."/>
            <person name="Buhay C.J."/>
            <person name="Chandrabose M.N."/>
            <person name="Dao M."/>
            <person name="Davis C."/>
            <person name="Delehaunty K.D."/>
            <person name="Ding Y."/>
            <person name="Dinh H.H."/>
            <person name="Dugan-Rocha S."/>
            <person name="Fulton L.A."/>
            <person name="Gabisi R.A."/>
            <person name="Garner T.T."/>
            <person name="Godfrey J."/>
            <person name="Hawes A.C."/>
            <person name="Hernandez J."/>
            <person name="Hines S."/>
            <person name="Holder M."/>
            <person name="Hume J."/>
            <person name="Jhangiani S.N."/>
            <person name="Joshi V."/>
            <person name="Khan Z.M."/>
            <person name="Kirkness E.F."/>
            <person name="Cree A."/>
            <person name="Fowler R.G."/>
            <person name="Lee S."/>
            <person name="Lewis L.R."/>
            <person name="Li Z."/>
            <person name="Liu Y.-S."/>
            <person name="Moore S.M."/>
            <person name="Muzny D."/>
            <person name="Nazareth L.V."/>
            <person name="Ngo D.N."/>
            <person name="Okwuonu G.O."/>
            <person name="Pai G."/>
            <person name="Parker D."/>
            <person name="Paul H.A."/>
            <person name="Pfannkoch C."/>
            <person name="Pohl C.S."/>
            <person name="Rogers Y.-H.C."/>
            <person name="Ruiz S.J."/>
            <person name="Sabo A."/>
            <person name="Santibanez J."/>
            <person name="Schneider B.W."/>
            <person name="Smith S.M."/>
            <person name="Sodergren E."/>
            <person name="Svatek A.F."/>
            <person name="Utterback T.R."/>
            <person name="Vattathil S."/>
            <person name="Warren W."/>
            <person name="White C.S."/>
            <person name="Chinwalla A.T."/>
            <person name="Feng Y."/>
            <person name="Halpern A.L."/>
            <person name="Hillier L.W."/>
            <person name="Huang X."/>
            <person name="Minx P."/>
            <person name="Nelson J.O."/>
            <person name="Pepin K.H."/>
            <person name="Qin X."/>
            <person name="Sutton G.G."/>
            <person name="Venter E."/>
            <person name="Walenz B.P."/>
            <person name="Wallis J.W."/>
            <person name="Worley K.C."/>
            <person name="Yang S.-P."/>
            <person name="Jones S.M."/>
            <person name="Marra M.A."/>
            <person name="Rocchi M."/>
            <person name="Schein J.E."/>
            <person name="Baertsch R."/>
            <person name="Clarke L."/>
            <person name="Csuros M."/>
            <person name="Glasscock J."/>
            <person name="Harris R.A."/>
            <person name="Havlak P."/>
            <person name="Jackson A.R."/>
            <person name="Jiang H."/>
            <person name="Liu Y."/>
            <person name="Messina D.N."/>
            <person name="Shen Y."/>
            <person name="Song H.X.-Z."/>
            <person name="Wylie T."/>
            <person name="Zhang L."/>
            <person name="Birney E."/>
            <person name="Han K."/>
            <person name="Konkel M.K."/>
            <person name="Lee J."/>
            <person name="Smit A.F.A."/>
            <person name="Ullmer B."/>
            <person name="Wang H."/>
            <person name="Xing J."/>
            <person name="Burhans R."/>
            <person name="Cheng Z."/>
            <person name="Karro J.E."/>
            <person name="Ma J."/>
            <person name="Raney B."/>
            <person name="She X."/>
            <person name="Cox M.J."/>
            <person name="Demuth J.P."/>
            <person name="Dumas L.J."/>
            <person name="Han S.-G."/>
            <person name="Hopkins J."/>
            <person name="Karimpour-Fard A."/>
            <person name="Kim Y.H."/>
            <person name="Pollack J.R."/>
            <person name="Vinar T."/>
            <person name="Addo-Quaye C."/>
            <person name="Degenhardt J."/>
            <person name="Denby A."/>
            <person name="Hubisz M.J."/>
            <person name="Indap A."/>
            <person name="Kosiol C."/>
            <person name="Lahn B.T."/>
            <person name="Lawson H.A."/>
            <person name="Marklein A."/>
            <person name="Nielsen R."/>
            <person name="Vallender E.J."/>
            <person name="Clark A.G."/>
            <person name="Ferguson B."/>
            <person name="Hernandez R.D."/>
            <person name="Hirani K."/>
            <person name="Kehrer-Sawatzki H."/>
            <person name="Kolb J."/>
            <person name="Patil S."/>
            <person name="Pu L.-L."/>
            <person name="Ren Y."/>
            <person name="Smith D.G."/>
            <person name="Wheeler D.A."/>
            <person name="Schenck I."/>
            <person name="Ball E.V."/>
            <person name="Chen R."/>
            <person name="Cooper D.N."/>
            <person name="Giardine B."/>
            <person name="Hsu F."/>
            <person name="Kent W.J."/>
            <person name="Lesk A."/>
            <person name="Nelson D.L."/>
            <person name="O'brien W.E."/>
            <person name="Pruefer K."/>
            <person name="Stenson P.D."/>
            <person name="Wallace J.C."/>
            <person name="Ke H."/>
            <person name="Liu X.-M."/>
            <person name="Wang P."/>
            <person name="Xiang A.P."/>
            <person name="Yang F."/>
            <person name="Barber G.P."/>
            <person name="Haussler D."/>
            <person name="Karolchik D."/>
            <person name="Kern A.D."/>
            <person name="Kuhn R.M."/>
            <person name="Smith K.E."/>
            <person name="Zwieg A.S."/>
        </authorList>
    </citation>
    <scope>NUCLEOTIDE SEQUENCE [LARGE SCALE GENOMIC DNA]</scope>
    <source>
        <strain evidence="3">17573</strain>
    </source>
</reference>
<feature type="chain" id="PRO_5023823741" description="Secreted protein" evidence="1">
    <location>
        <begin position="25"/>
        <end position="167"/>
    </location>
</feature>
<dbReference type="AlphaFoldDB" id="A0A5F8APC9"/>
<dbReference type="SMR" id="A0A5F8APC9"/>
<reference evidence="2" key="2">
    <citation type="submission" date="2019-01" db="EMBL/GenBank/DDBJ databases">
        <authorList>
            <person name="Graves T."/>
            <person name="Eichler E.E."/>
            <person name="Wilson R.K."/>
        </authorList>
    </citation>
    <scope>NUCLEOTIDE SEQUENCE [LARGE SCALE GENOMIC DNA]</scope>
    <source>
        <strain evidence="2">17573</strain>
    </source>
</reference>
<dbReference type="GeneTree" id="ENSGT01120000271815"/>
<protein>
    <recommendedName>
        <fullName evidence="4">Secreted protein</fullName>
    </recommendedName>
</protein>
<organism evidence="2 3">
    <name type="scientific">Macaca mulatta</name>
    <name type="common">Rhesus macaque</name>
    <dbReference type="NCBI Taxonomy" id="9544"/>
    <lineage>
        <taxon>Eukaryota</taxon>
        <taxon>Metazoa</taxon>
        <taxon>Chordata</taxon>
        <taxon>Craniata</taxon>
        <taxon>Vertebrata</taxon>
        <taxon>Euteleostomi</taxon>
        <taxon>Mammalia</taxon>
        <taxon>Eutheria</taxon>
        <taxon>Euarchontoglires</taxon>
        <taxon>Primates</taxon>
        <taxon>Haplorrhini</taxon>
        <taxon>Catarrhini</taxon>
        <taxon>Cercopithecidae</taxon>
        <taxon>Cercopithecinae</taxon>
        <taxon>Macaca</taxon>
    </lineage>
</organism>
<evidence type="ECO:0000313" key="3">
    <source>
        <dbReference type="Proteomes" id="UP000006718"/>
    </source>
</evidence>
<dbReference type="Ensembl" id="ENSMMUT00000101085.1">
    <property type="protein sequence ID" value="ENSMMUP00000079236.1"/>
    <property type="gene ID" value="ENSMMUG00000057173.1"/>
</dbReference>
<reference evidence="2" key="3">
    <citation type="submission" date="2025-08" db="UniProtKB">
        <authorList>
            <consortium name="Ensembl"/>
        </authorList>
    </citation>
    <scope>IDENTIFICATION</scope>
    <source>
        <strain evidence="2">17573</strain>
    </source>
</reference>
<reference evidence="2" key="4">
    <citation type="submission" date="2025-09" db="UniProtKB">
        <authorList>
            <consortium name="Ensembl"/>
        </authorList>
    </citation>
    <scope>IDENTIFICATION</scope>
    <source>
        <strain evidence="2">17573</strain>
    </source>
</reference>
<sequence>MVFFCFFFLFFCFLFFCFLRWSLSLLPRMECSGVILAHCNLCLSGSSNSPVSASPVAGTTGAHHHAQLIFVFLVETGFHHIGQTGLELLTSGDPPASVSQSVGITGMSHCARPNDISFLVLDLPLFCSVWELPRGTPLSSHQGSALLHSQARLSSTGSHFYRPQPHP</sequence>
<accession>A0A5F8APC9</accession>
<dbReference type="PANTHER" id="PTHR12138">
    <property type="entry name" value="PRIMATE-EXPANDED PROTEIN FAMILY"/>
    <property type="match status" value="1"/>
</dbReference>
<dbReference type="PRINTS" id="PR02045">
    <property type="entry name" value="F138DOMAIN"/>
</dbReference>
<dbReference type="Proteomes" id="UP000006718">
    <property type="component" value="Chromosome 1"/>
</dbReference>
<dbReference type="PANTHER" id="PTHR12138:SF133">
    <property type="entry name" value="SECRETED PROTEIN"/>
    <property type="match status" value="1"/>
</dbReference>
<keyword evidence="3" id="KW-1185">Reference proteome</keyword>
<name>A0A5F8APC9_MACMU</name>